<evidence type="ECO:0000313" key="2">
    <source>
        <dbReference type="Proteomes" id="UP001358193"/>
    </source>
</evidence>
<evidence type="ECO:0008006" key="3">
    <source>
        <dbReference type="Google" id="ProtNLM"/>
    </source>
</evidence>
<evidence type="ECO:0000313" key="1">
    <source>
        <dbReference type="EMBL" id="WQJ53928.1"/>
    </source>
</evidence>
<proteinExistence type="predicted"/>
<dbReference type="Proteomes" id="UP001358193">
    <property type="component" value="Segment"/>
</dbReference>
<sequence>MKNLYMKIYEAINIGIQNALALDDEDDISMNYQHKKIINNKNLLPYYVNELLNDSDDEYNYEQIIKYYEETGYTYKVKNFYELKDIFDKIKDIKNVSFEWISNIKDYISIVLKDSSEINFYEKTDKKPLFLKIANDNILNTENELLIYLYKDHHIPKEVYQWQTKEVQIQNDEYLINIKKGNTMEKAKELAEKDYSGYENCLRIQDIVSKEPEKYGKIPAIDYCLNLKVNDYQGYLPSLGQLKLMSDNIDMINYIFKYLKINYIFKYLNLRKIEDLNDDYWWSSNESSYCTSWRLSNGRTIYKGYNKFRYHFRIFPLFAIKKN</sequence>
<organism evidence="1 2">
    <name type="scientific">phage Lak_Megaphage_Sonny</name>
    <dbReference type="NCBI Taxonomy" id="3109229"/>
    <lineage>
        <taxon>Viruses</taxon>
        <taxon>Duplodnaviria</taxon>
        <taxon>Heunggongvirae</taxon>
        <taxon>Uroviricota</taxon>
        <taxon>Caudoviricetes</taxon>
        <taxon>Caudoviricetes code 15 clade</taxon>
    </lineage>
</organism>
<name>A0ABZ0Z401_9CAUD</name>
<dbReference type="EMBL" id="OR769223">
    <property type="protein sequence ID" value="WQJ53928.1"/>
    <property type="molecule type" value="Genomic_DNA"/>
</dbReference>
<accession>A0ABZ0Z401</accession>
<keyword evidence="2" id="KW-1185">Reference proteome</keyword>
<protein>
    <recommendedName>
        <fullName evidence="3">DUF1566 domain-containing protein</fullName>
    </recommendedName>
</protein>
<reference evidence="1 2" key="1">
    <citation type="submission" date="2023-11" db="EMBL/GenBank/DDBJ databases">
        <authorList>
            <person name="Cook R."/>
            <person name="Crisci M."/>
            <person name="Pye H."/>
            <person name="Adriaenssens E."/>
            <person name="Santini J."/>
        </authorList>
    </citation>
    <scope>NUCLEOTIDE SEQUENCE [LARGE SCALE GENOMIC DNA]</scope>
    <source>
        <strain evidence="1">Lak_Megaphage_Sonny</strain>
    </source>
</reference>